<dbReference type="AlphaFoldDB" id="A0A078AU78"/>
<feature type="region of interest" description="Disordered" evidence="1">
    <location>
        <begin position="333"/>
        <end position="352"/>
    </location>
</feature>
<gene>
    <name evidence="2" type="primary">Contig10115.g10806</name>
    <name evidence="2" type="ORF">STYLEM_13450</name>
</gene>
<dbReference type="Proteomes" id="UP000039865">
    <property type="component" value="Unassembled WGS sequence"/>
</dbReference>
<evidence type="ECO:0000256" key="1">
    <source>
        <dbReference type="SAM" id="MobiDB-lite"/>
    </source>
</evidence>
<organism evidence="2 3">
    <name type="scientific">Stylonychia lemnae</name>
    <name type="common">Ciliate</name>
    <dbReference type="NCBI Taxonomy" id="5949"/>
    <lineage>
        <taxon>Eukaryota</taxon>
        <taxon>Sar</taxon>
        <taxon>Alveolata</taxon>
        <taxon>Ciliophora</taxon>
        <taxon>Intramacronucleata</taxon>
        <taxon>Spirotrichea</taxon>
        <taxon>Stichotrichia</taxon>
        <taxon>Sporadotrichida</taxon>
        <taxon>Oxytrichidae</taxon>
        <taxon>Stylonychinae</taxon>
        <taxon>Stylonychia</taxon>
    </lineage>
</organism>
<reference evidence="2 3" key="1">
    <citation type="submission" date="2014-06" db="EMBL/GenBank/DDBJ databases">
        <authorList>
            <person name="Swart Estienne"/>
        </authorList>
    </citation>
    <scope>NUCLEOTIDE SEQUENCE [LARGE SCALE GENOMIC DNA]</scope>
    <source>
        <strain evidence="2 3">130c</strain>
    </source>
</reference>
<dbReference type="SUPFAM" id="SSF48371">
    <property type="entry name" value="ARM repeat"/>
    <property type="match status" value="1"/>
</dbReference>
<dbReference type="InterPro" id="IPR016024">
    <property type="entry name" value="ARM-type_fold"/>
</dbReference>
<accession>A0A078AU78</accession>
<keyword evidence="3" id="KW-1185">Reference proteome</keyword>
<sequence>MRSQVIIGFAGSRNYNMDIKSATMQIVRGPKNQQISQQIEKLVTPTDVRELYYNLVNQFQDHHYANLLQRIQQILTLSKLTSSKKQSLFLMQTKIQDKLIHRVQYFDYEDMILLIRVLGKMFEHRSNALFCHQIFEPITKRITSQDFVQLMRSQQDYEKFLSLQIYINLVFNAQLVVNQLADKTIENCFYELGAVFSEELKRGYLNLLTDNPQNLLRGIEALSRFKFHQSSIIRELINKLKGNLQHYNHVQLIHLLNSLSNFLVEIDPKFVRTIVHSIIKDIDKTTNQQIAQFLDALLNIQYDRDIQLGEAVIREMERRQVLFIESAKTNSEEENKNAKKANYKSQDADKPEKLQTQEAVRILRGIFQLGYSDQFNQSFILWRMYSNMFYKQIDSISNNQLQETHQVIRIILTQHQESPIRSRIELIHNATRDQIIKRVQKFNSHKLLFIILLDLIGHDSQKIFIENTEFIQNAFKQFVINIEDFRYAQDLHLINHTFQIIDQNQKQTILSHQINKSFKLLKDQFLNKKDYEPTYHRLNKQIYLYLLNSINSQLPVQSIQQDQYWIDLQNGIQSLQKIGLYKKLQDQLGSDIFLANQYKFQKLVLEDKFKILPEEYNYNKLLLPHLKKQGKIEKIEHIFKDKNIEYELNKVIELDGVEYSFDFYLPSRNFVLKIQDIYTKHNPDPRFRDPYSIIDLNNTAIRGDQEFNKKDKIVDYLNEHSNVNLIDQYTLKYHQGLSLKYIDHKKAKHQPESFIENLIK</sequence>
<evidence type="ECO:0000313" key="3">
    <source>
        <dbReference type="Proteomes" id="UP000039865"/>
    </source>
</evidence>
<evidence type="ECO:0000313" key="2">
    <source>
        <dbReference type="EMBL" id="CDW84388.1"/>
    </source>
</evidence>
<name>A0A078AU78_STYLE</name>
<proteinExistence type="predicted"/>
<dbReference type="EMBL" id="CCKQ01012753">
    <property type="protein sequence ID" value="CDW84388.1"/>
    <property type="molecule type" value="Genomic_DNA"/>
</dbReference>
<protein>
    <submittedName>
        <fullName evidence="2">Uncharacterized protein</fullName>
    </submittedName>
</protein>
<dbReference type="InParanoid" id="A0A078AU78"/>